<accession>A0A9J6CLG3</accession>
<keyword evidence="8" id="KW-0406">Ion transport</keyword>
<evidence type="ECO:0000256" key="9">
    <source>
        <dbReference type="ARBA" id="ARBA00023136"/>
    </source>
</evidence>
<keyword evidence="5 12" id="KW-0812">Transmembrane</keyword>
<dbReference type="InterPro" id="IPR004878">
    <property type="entry name" value="Otopetrin"/>
</dbReference>
<feature type="region of interest" description="Disordered" evidence="11">
    <location>
        <begin position="1"/>
        <end position="37"/>
    </location>
</feature>
<keyword evidence="4" id="KW-1003">Cell membrane</keyword>
<evidence type="ECO:0000256" key="10">
    <source>
        <dbReference type="ARBA" id="ARBA00023303"/>
    </source>
</evidence>
<evidence type="ECO:0000256" key="1">
    <source>
        <dbReference type="ARBA" id="ARBA00004651"/>
    </source>
</evidence>
<dbReference type="AlphaFoldDB" id="A0A9J6CLG3"/>
<keyword evidence="3" id="KW-0813">Transport</keyword>
<dbReference type="OrthoDB" id="6429739at2759"/>
<feature type="transmembrane region" description="Helical" evidence="12">
    <location>
        <begin position="368"/>
        <end position="390"/>
    </location>
</feature>
<feature type="transmembrane region" description="Helical" evidence="12">
    <location>
        <begin position="621"/>
        <end position="643"/>
    </location>
</feature>
<protein>
    <recommendedName>
        <fullName evidence="15">Otopetrin-2</fullName>
    </recommendedName>
</protein>
<feature type="transmembrane region" description="Helical" evidence="12">
    <location>
        <begin position="337"/>
        <end position="356"/>
    </location>
</feature>
<evidence type="ECO:0000256" key="11">
    <source>
        <dbReference type="SAM" id="MobiDB-lite"/>
    </source>
</evidence>
<dbReference type="Proteomes" id="UP001107558">
    <property type="component" value="Chromosome 1"/>
</dbReference>
<evidence type="ECO:0000313" key="14">
    <source>
        <dbReference type="Proteomes" id="UP001107558"/>
    </source>
</evidence>
<feature type="compositionally biased region" description="Acidic residues" evidence="11">
    <location>
        <begin position="255"/>
        <end position="264"/>
    </location>
</feature>
<feature type="transmembrane region" description="Helical" evidence="12">
    <location>
        <begin position="164"/>
        <end position="184"/>
    </location>
</feature>
<feature type="region of interest" description="Disordered" evidence="11">
    <location>
        <begin position="234"/>
        <end position="267"/>
    </location>
</feature>
<keyword evidence="9 12" id="KW-0472">Membrane</keyword>
<comment type="subcellular location">
    <subcellularLocation>
        <location evidence="1">Cell membrane</location>
        <topology evidence="1">Multi-pass membrane protein</topology>
    </subcellularLocation>
</comment>
<evidence type="ECO:0000256" key="8">
    <source>
        <dbReference type="ARBA" id="ARBA00023065"/>
    </source>
</evidence>
<organism evidence="13 14">
    <name type="scientific">Polypedilum vanderplanki</name>
    <name type="common">Sleeping chironomid midge</name>
    <dbReference type="NCBI Taxonomy" id="319348"/>
    <lineage>
        <taxon>Eukaryota</taxon>
        <taxon>Metazoa</taxon>
        <taxon>Ecdysozoa</taxon>
        <taxon>Arthropoda</taxon>
        <taxon>Hexapoda</taxon>
        <taxon>Insecta</taxon>
        <taxon>Pterygota</taxon>
        <taxon>Neoptera</taxon>
        <taxon>Endopterygota</taxon>
        <taxon>Diptera</taxon>
        <taxon>Nematocera</taxon>
        <taxon>Chironomoidea</taxon>
        <taxon>Chironomidae</taxon>
        <taxon>Chironominae</taxon>
        <taxon>Polypedilum</taxon>
        <taxon>Polypedilum</taxon>
    </lineage>
</organism>
<comment type="caution">
    <text evidence="13">The sequence shown here is derived from an EMBL/GenBank/DDBJ whole genome shotgun (WGS) entry which is preliminary data.</text>
</comment>
<reference evidence="13" key="1">
    <citation type="submission" date="2021-03" db="EMBL/GenBank/DDBJ databases">
        <title>Chromosome level genome of the anhydrobiotic midge Polypedilum vanderplanki.</title>
        <authorList>
            <person name="Yoshida Y."/>
            <person name="Kikawada T."/>
            <person name="Gusev O."/>
        </authorList>
    </citation>
    <scope>NUCLEOTIDE SEQUENCE</scope>
    <source>
        <strain evidence="13">NIAS01</strain>
        <tissue evidence="13">Whole body or cell culture</tissue>
    </source>
</reference>
<evidence type="ECO:0000256" key="12">
    <source>
        <dbReference type="SAM" id="Phobius"/>
    </source>
</evidence>
<dbReference type="GO" id="GO:0005886">
    <property type="term" value="C:plasma membrane"/>
    <property type="evidence" value="ECO:0007669"/>
    <property type="project" value="UniProtKB-SubCell"/>
</dbReference>
<evidence type="ECO:0000256" key="5">
    <source>
        <dbReference type="ARBA" id="ARBA00022692"/>
    </source>
</evidence>
<feature type="transmembrane region" description="Helical" evidence="12">
    <location>
        <begin position="593"/>
        <end position="615"/>
    </location>
</feature>
<dbReference type="EMBL" id="JADBJN010000001">
    <property type="protein sequence ID" value="KAG5683106.1"/>
    <property type="molecule type" value="Genomic_DNA"/>
</dbReference>
<dbReference type="PANTHER" id="PTHR21522:SF61">
    <property type="entry name" value="PROTON CHANNEL OTOPLC"/>
    <property type="match status" value="1"/>
</dbReference>
<keyword evidence="6" id="KW-0375">Hydrogen ion transport</keyword>
<sequence length="738" mass="82838">MEATTEVLVPSPSSPDNVLVSPETLSHHSSPTKTSRVLTYAQHVTTIDERIPSSLRSSNQLLQHSHRSTPSSPPPPFQSGPMTPAESSQAIVPLKHAADSSPMTATSTTTQHLAVLYQTHHHLHPILTSPVRRPSKLPDTSRFLMQQQAIGMASAQKEIKASDAFCTTLSALYGKILVVMGIAFPMAEVISTYIPPSFYEGFYLYLYIGSMLFLLFMYATLLWGNKPTIPITTTATKSATHSSRPADSSSSDSGEQSDQEESESPIEVRKPSKTIVPMMRRQSVMASAAMGTQHYGSFYLRMGAVAFGIGSMIYSGLEFGQYFELERDTKCHNVLLALTPATRMAFIFIQMYFIFLNNEQIKVYRYKMLARFGLMHMIGTNLSVWFSVLIQETKHEILTFYDPENRTLKISHRLGNKVVVQALTETHLRVARGLKGPHNIFECRRSNILGNLVQDASPFLFPCTIEYSLICAAILYVMWRNLSRPEEKEQEENEVTRSQLHPFKRSPHHYSVDCAGAHKGLFIGILILVLTIISLIIFFVLITKEEFTHFAVTEVNICELTLYGTTTVAVLIGMIQVRALHYDSTRSFSLDDILLVGAQSGSFLYSCFTIIGAHLTLKPNTVLILITALASLIETAFQTMFILDASRRSAATPEHTRKKPGREIVTFLLVSNLAMWAINTLEKSRAESHPLQLHFYGVWAWTIITHVSMPLAIFYRFHSTVCLCDVWKRAWKMKPAYM</sequence>
<proteinExistence type="inferred from homology"/>
<evidence type="ECO:0000256" key="7">
    <source>
        <dbReference type="ARBA" id="ARBA00022989"/>
    </source>
</evidence>
<feature type="transmembrane region" description="Helical" evidence="12">
    <location>
        <begin position="521"/>
        <end position="542"/>
    </location>
</feature>
<feature type="region of interest" description="Disordered" evidence="11">
    <location>
        <begin position="49"/>
        <end position="88"/>
    </location>
</feature>
<dbReference type="Pfam" id="PF03189">
    <property type="entry name" value="Otopetrin"/>
    <property type="match status" value="1"/>
</dbReference>
<dbReference type="PANTHER" id="PTHR21522">
    <property type="entry name" value="PROTON CHANNEL OTOP"/>
    <property type="match status" value="1"/>
</dbReference>
<evidence type="ECO:0000256" key="4">
    <source>
        <dbReference type="ARBA" id="ARBA00022475"/>
    </source>
</evidence>
<feature type="transmembrane region" description="Helical" evidence="12">
    <location>
        <begin position="204"/>
        <end position="223"/>
    </location>
</feature>
<evidence type="ECO:0000256" key="6">
    <source>
        <dbReference type="ARBA" id="ARBA00022781"/>
    </source>
</evidence>
<name>A0A9J6CLG3_POLVA</name>
<feature type="transmembrane region" description="Helical" evidence="12">
    <location>
        <begin position="562"/>
        <end position="581"/>
    </location>
</feature>
<feature type="compositionally biased region" description="Polar residues" evidence="11">
    <location>
        <begin position="23"/>
        <end position="37"/>
    </location>
</feature>
<dbReference type="GO" id="GO:0015252">
    <property type="term" value="F:proton channel activity"/>
    <property type="evidence" value="ECO:0007669"/>
    <property type="project" value="InterPro"/>
</dbReference>
<keyword evidence="10" id="KW-0407">Ion channel</keyword>
<evidence type="ECO:0000256" key="2">
    <source>
        <dbReference type="ARBA" id="ARBA00006513"/>
    </source>
</evidence>
<evidence type="ECO:0000313" key="13">
    <source>
        <dbReference type="EMBL" id="KAG5683106.1"/>
    </source>
</evidence>
<evidence type="ECO:0008006" key="15">
    <source>
        <dbReference type="Google" id="ProtNLM"/>
    </source>
</evidence>
<keyword evidence="7 12" id="KW-1133">Transmembrane helix</keyword>
<keyword evidence="14" id="KW-1185">Reference proteome</keyword>
<gene>
    <name evidence="13" type="ORF">PVAND_012408</name>
</gene>
<feature type="transmembrane region" description="Helical" evidence="12">
    <location>
        <begin position="693"/>
        <end position="715"/>
    </location>
</feature>
<feature type="transmembrane region" description="Helical" evidence="12">
    <location>
        <begin position="298"/>
        <end position="317"/>
    </location>
</feature>
<evidence type="ECO:0000256" key="3">
    <source>
        <dbReference type="ARBA" id="ARBA00022448"/>
    </source>
</evidence>
<feature type="transmembrane region" description="Helical" evidence="12">
    <location>
        <begin position="459"/>
        <end position="479"/>
    </location>
</feature>
<comment type="similarity">
    <text evidence="2">Belongs to the otopetrin family.</text>
</comment>
<feature type="compositionally biased region" description="Polar residues" evidence="11">
    <location>
        <begin position="54"/>
        <end position="63"/>
    </location>
</feature>
<feature type="compositionally biased region" description="Low complexity" evidence="11">
    <location>
        <begin position="234"/>
        <end position="254"/>
    </location>
</feature>
<feature type="transmembrane region" description="Helical" evidence="12">
    <location>
        <begin position="664"/>
        <end position="681"/>
    </location>
</feature>